<feature type="transmembrane region" description="Helical" evidence="5">
    <location>
        <begin position="127"/>
        <end position="146"/>
    </location>
</feature>
<dbReference type="GO" id="GO:0008270">
    <property type="term" value="F:zinc ion binding"/>
    <property type="evidence" value="ECO:0007669"/>
    <property type="project" value="UniProtKB-KW"/>
</dbReference>
<feature type="coiled-coil region" evidence="4">
    <location>
        <begin position="43"/>
        <end position="91"/>
    </location>
</feature>
<evidence type="ECO:0000256" key="1">
    <source>
        <dbReference type="ARBA" id="ARBA00022723"/>
    </source>
</evidence>
<keyword evidence="8" id="KW-1185">Reference proteome</keyword>
<evidence type="ECO:0000256" key="4">
    <source>
        <dbReference type="SAM" id="Coils"/>
    </source>
</evidence>
<dbReference type="EMBL" id="NKXO01000005">
    <property type="protein sequence ID" value="PKQ70556.1"/>
    <property type="molecule type" value="Genomic_DNA"/>
</dbReference>
<keyword evidence="2" id="KW-0863">Zinc-finger</keyword>
<evidence type="ECO:0000259" key="6">
    <source>
        <dbReference type="PROSITE" id="PS50199"/>
    </source>
</evidence>
<keyword evidence="4" id="KW-0175">Coiled coil</keyword>
<dbReference type="AlphaFoldDB" id="A0A2N3IJR9"/>
<keyword evidence="3" id="KW-0862">Zinc</keyword>
<dbReference type="InterPro" id="IPR001876">
    <property type="entry name" value="Znf_RanBP2"/>
</dbReference>
<evidence type="ECO:0000313" key="8">
    <source>
        <dbReference type="Proteomes" id="UP000233387"/>
    </source>
</evidence>
<reference evidence="7 8" key="1">
    <citation type="submission" date="2017-06" db="EMBL/GenBank/DDBJ databases">
        <title>Raineya orbicola gen. nov., sp. nov. a slightly thermophilic bacterium of the phylum Bacteroidetes and the description of Raineyaceae fam. nov.</title>
        <authorList>
            <person name="Albuquerque L."/>
            <person name="Polonia A.R.M."/>
            <person name="Barroso C."/>
            <person name="Froufe H.J.C."/>
            <person name="Lage O."/>
            <person name="Lobo-Da-Cunha A."/>
            <person name="Egas C."/>
            <person name="Da Costa M.S."/>
        </authorList>
    </citation>
    <scope>NUCLEOTIDE SEQUENCE [LARGE SCALE GENOMIC DNA]</scope>
    <source>
        <strain evidence="7 8">SPSPC-11</strain>
    </source>
</reference>
<gene>
    <name evidence="7" type="ORF">Rain11_0476</name>
</gene>
<feature type="domain" description="RanBP2-type" evidence="6">
    <location>
        <begin position="1"/>
        <end position="28"/>
    </location>
</feature>
<dbReference type="Proteomes" id="UP000233387">
    <property type="component" value="Unassembled WGS sequence"/>
</dbReference>
<keyword evidence="5" id="KW-0812">Transmembrane</keyword>
<dbReference type="PROSITE" id="PS01358">
    <property type="entry name" value="ZF_RANBP2_1"/>
    <property type="match status" value="1"/>
</dbReference>
<organism evidence="7 8">
    <name type="scientific">Raineya orbicola</name>
    <dbReference type="NCBI Taxonomy" id="2016530"/>
    <lineage>
        <taxon>Bacteria</taxon>
        <taxon>Pseudomonadati</taxon>
        <taxon>Bacteroidota</taxon>
        <taxon>Cytophagia</taxon>
        <taxon>Cytophagales</taxon>
        <taxon>Raineyaceae</taxon>
        <taxon>Raineya</taxon>
    </lineage>
</organism>
<evidence type="ECO:0000313" key="7">
    <source>
        <dbReference type="EMBL" id="PKQ70556.1"/>
    </source>
</evidence>
<evidence type="ECO:0000256" key="5">
    <source>
        <dbReference type="SAM" id="Phobius"/>
    </source>
</evidence>
<proteinExistence type="predicted"/>
<evidence type="ECO:0000256" key="2">
    <source>
        <dbReference type="ARBA" id="ARBA00022771"/>
    </source>
</evidence>
<dbReference type="OrthoDB" id="9973458at2"/>
<accession>A0A2N3IJR9</accession>
<dbReference type="RefSeq" id="WP_101357738.1">
    <property type="nucleotide sequence ID" value="NZ_NKXO01000005.1"/>
</dbReference>
<name>A0A2N3IJR9_9BACT</name>
<comment type="caution">
    <text evidence="7">The sequence shown here is derived from an EMBL/GenBank/DDBJ whole genome shotgun (WGS) entry which is preliminary data.</text>
</comment>
<evidence type="ECO:0000256" key="3">
    <source>
        <dbReference type="ARBA" id="ARBA00022833"/>
    </source>
</evidence>
<dbReference type="PROSITE" id="PS50199">
    <property type="entry name" value="ZF_RANBP2_2"/>
    <property type="match status" value="1"/>
</dbReference>
<keyword evidence="1" id="KW-0479">Metal-binding</keyword>
<dbReference type="Pfam" id="PF00641">
    <property type="entry name" value="Zn_ribbon_RanBP"/>
    <property type="match status" value="1"/>
</dbReference>
<sequence>MSWLCISCETVNYSDSQKCIVCGLERFYSFKEVQNLLDNHPEYKTLQEQNKKLNQQNKWLQTRNRNLTQENKQLKEILAELERKVSENSQNSYQQENNEELSLQKGKIVKSQNSKNQSSFNVLQEKIFWGEITAFLSAFWAIFWSIR</sequence>
<keyword evidence="5" id="KW-1133">Transmembrane helix</keyword>
<protein>
    <submittedName>
        <fullName evidence="7">Zn-finger in Ran binding protein</fullName>
    </submittedName>
</protein>
<keyword evidence="5" id="KW-0472">Membrane</keyword>